<dbReference type="InterPro" id="IPR027417">
    <property type="entry name" value="P-loop_NTPase"/>
</dbReference>
<dbReference type="NCBIfam" id="TIGR00750">
    <property type="entry name" value="lao"/>
    <property type="match status" value="1"/>
</dbReference>
<dbReference type="GO" id="GO:0003924">
    <property type="term" value="F:GTPase activity"/>
    <property type="evidence" value="ECO:0007669"/>
    <property type="project" value="InterPro"/>
</dbReference>
<dbReference type="Gene3D" id="1.20.5.170">
    <property type="match status" value="1"/>
</dbReference>
<comment type="similarity">
    <text evidence="1">Belongs to the SIMIBI class G3E GTPase family. ArgK/MeaB subfamily.</text>
</comment>
<dbReference type="PANTHER" id="PTHR23408">
    <property type="entry name" value="METHYLMALONYL-COA MUTASE"/>
    <property type="match status" value="1"/>
</dbReference>
<dbReference type="SUPFAM" id="SSF52540">
    <property type="entry name" value="P-loop containing nucleoside triphosphate hydrolases"/>
    <property type="match status" value="1"/>
</dbReference>
<dbReference type="KEGG" id="sus:Acid_6954"/>
<protein>
    <submittedName>
        <fullName evidence="2">LAO/AO transport system ATPase</fullName>
    </submittedName>
</protein>
<accession>Q01R53</accession>
<dbReference type="Pfam" id="PF03308">
    <property type="entry name" value="MeaB"/>
    <property type="match status" value="1"/>
</dbReference>
<dbReference type="Gene3D" id="1.10.287.130">
    <property type="match status" value="1"/>
</dbReference>
<dbReference type="CDD" id="cd03114">
    <property type="entry name" value="MMAA-like"/>
    <property type="match status" value="1"/>
</dbReference>
<organism evidence="2">
    <name type="scientific">Solibacter usitatus (strain Ellin6076)</name>
    <dbReference type="NCBI Taxonomy" id="234267"/>
    <lineage>
        <taxon>Bacteria</taxon>
        <taxon>Pseudomonadati</taxon>
        <taxon>Acidobacteriota</taxon>
        <taxon>Terriglobia</taxon>
        <taxon>Bryobacterales</taxon>
        <taxon>Solibacteraceae</taxon>
        <taxon>Candidatus Solibacter</taxon>
    </lineage>
</organism>
<dbReference type="GO" id="GO:0005525">
    <property type="term" value="F:GTP binding"/>
    <property type="evidence" value="ECO:0007669"/>
    <property type="project" value="InterPro"/>
</dbReference>
<dbReference type="FunCoup" id="Q01R53">
    <property type="interactions" value="424"/>
</dbReference>
<name>Q01R53_SOLUE</name>
<dbReference type="PANTHER" id="PTHR23408:SF3">
    <property type="entry name" value="METHYLMALONIC ACIDURIA TYPE A PROTEIN, MITOCHONDRIAL"/>
    <property type="match status" value="1"/>
</dbReference>
<dbReference type="AlphaFoldDB" id="Q01R53"/>
<dbReference type="EMBL" id="CP000473">
    <property type="protein sequence ID" value="ABJ87867.1"/>
    <property type="molecule type" value="Genomic_DNA"/>
</dbReference>
<reference evidence="2" key="1">
    <citation type="submission" date="2006-10" db="EMBL/GenBank/DDBJ databases">
        <title>Complete sequence of Solibacter usitatus Ellin6076.</title>
        <authorList>
            <consortium name="US DOE Joint Genome Institute"/>
            <person name="Copeland A."/>
            <person name="Lucas S."/>
            <person name="Lapidus A."/>
            <person name="Barry K."/>
            <person name="Detter J.C."/>
            <person name="Glavina del Rio T."/>
            <person name="Hammon N."/>
            <person name="Israni S."/>
            <person name="Dalin E."/>
            <person name="Tice H."/>
            <person name="Pitluck S."/>
            <person name="Thompson L.S."/>
            <person name="Brettin T."/>
            <person name="Bruce D."/>
            <person name="Han C."/>
            <person name="Tapia R."/>
            <person name="Gilna P."/>
            <person name="Schmutz J."/>
            <person name="Larimer F."/>
            <person name="Land M."/>
            <person name="Hauser L."/>
            <person name="Kyrpides N."/>
            <person name="Mikhailova N."/>
            <person name="Janssen P.H."/>
            <person name="Kuske C.R."/>
            <person name="Richardson P."/>
        </authorList>
    </citation>
    <scope>NUCLEOTIDE SEQUENCE</scope>
    <source>
        <strain evidence="2">Ellin6076</strain>
    </source>
</reference>
<dbReference type="STRING" id="234267.Acid_6954"/>
<dbReference type="InterPro" id="IPR005129">
    <property type="entry name" value="GTPase_ArgK"/>
</dbReference>
<dbReference type="InParanoid" id="Q01R53"/>
<dbReference type="GO" id="GO:0005737">
    <property type="term" value="C:cytoplasm"/>
    <property type="evidence" value="ECO:0007669"/>
    <property type="project" value="TreeGrafter"/>
</dbReference>
<dbReference type="Gene3D" id="3.40.50.300">
    <property type="entry name" value="P-loop containing nucleotide triphosphate hydrolases"/>
    <property type="match status" value="1"/>
</dbReference>
<evidence type="ECO:0000256" key="1">
    <source>
        <dbReference type="ARBA" id="ARBA00009625"/>
    </source>
</evidence>
<dbReference type="OrthoDB" id="9778292at2"/>
<dbReference type="HOGENOM" id="CLU_043725_2_0_0"/>
<sequence>MRRPKRLPLERYVEGVLAGDRTILARAITVIESNLPSDGELAAHLLDALLPHTGQALRVGITGVPGVGKSTFVDALGMHLIAERGENVAVLSVDPSSPISGGSILGDKTRMERLAVNERAFIRPSPSQGHLGGVARRTRETILLCEAAGYRNILVETVGVGQSETAVRSMTDFFLLLMLAGAGDELQGVKRGIIEMLDGMAINKADGDNRVKAERARVEYAGALHLFPASADGWTPRVLTCSAIAKEGISELWQMVLDHRALLEGNGCLARLRNLQALHWMNELTMLGLEDLFRANQAVARRLPLLREEVRRGRITPFAASRELLALFQLQSEIL</sequence>
<gene>
    <name evidence="2" type="ordered locus">Acid_6954</name>
</gene>
<dbReference type="NCBIfam" id="NF006958">
    <property type="entry name" value="PRK09435.1"/>
    <property type="match status" value="1"/>
</dbReference>
<proteinExistence type="inferred from homology"/>
<dbReference type="eggNOG" id="COG1703">
    <property type="taxonomic scope" value="Bacteria"/>
</dbReference>
<evidence type="ECO:0000313" key="2">
    <source>
        <dbReference type="EMBL" id="ABJ87867.1"/>
    </source>
</evidence>